<dbReference type="OrthoDB" id="9816506at2"/>
<dbReference type="InterPro" id="IPR041685">
    <property type="entry name" value="AAA_GajA/Old/RecF-like"/>
</dbReference>
<dbReference type="STRING" id="394096.DB31_1139"/>
<evidence type="ECO:0000313" key="2">
    <source>
        <dbReference type="EMBL" id="KFE66074.1"/>
    </source>
</evidence>
<protein>
    <recommendedName>
        <fullName evidence="1">Endonuclease GajA/Old nuclease/RecF-like AAA domain-containing protein</fullName>
    </recommendedName>
</protein>
<organism evidence="2 3">
    <name type="scientific">Hyalangium minutum</name>
    <dbReference type="NCBI Taxonomy" id="394096"/>
    <lineage>
        <taxon>Bacteria</taxon>
        <taxon>Pseudomonadati</taxon>
        <taxon>Myxococcota</taxon>
        <taxon>Myxococcia</taxon>
        <taxon>Myxococcales</taxon>
        <taxon>Cystobacterineae</taxon>
        <taxon>Archangiaceae</taxon>
        <taxon>Hyalangium</taxon>
    </lineage>
</organism>
<dbReference type="PATRIC" id="fig|394096.3.peg.5481"/>
<feature type="domain" description="Endonuclease GajA/Old nuclease/RecF-like AAA" evidence="1">
    <location>
        <begin position="239"/>
        <end position="331"/>
    </location>
</feature>
<evidence type="ECO:0000259" key="1">
    <source>
        <dbReference type="Pfam" id="PF13175"/>
    </source>
</evidence>
<gene>
    <name evidence="2" type="ORF">DB31_1139</name>
</gene>
<dbReference type="PANTHER" id="PTHR43581:SF2">
    <property type="entry name" value="EXCINUCLEASE ATPASE SUBUNIT"/>
    <property type="match status" value="1"/>
</dbReference>
<accession>A0A085WEG1</accession>
<sequence>MLTKVTLTRFRGFKSLEAELRPVSVIVGPNSSGKTSLLHAVRVAIQALSMGLEQENPYLANDGWITVHDGIVWDHSRLIPTADWAELFTDKQVGEGIEMKVRLTFEPTDVIQDLEVVLTYARNQQLRVRIYAQSESAAIAVLGYPPRSKFRAEALLQQLRPGAPKAVLVPAFYGVTSQEEYRTTPHVERMLGGGDQSRVVRNLVARLRPEAFRRLNDFLLRHLGASLTARSSNQDVEHILNLEVSFRDTNGSLELASAGAGLVNLVSLYSAMELFRPAGTEQGAPPVIYLLDEPEAHLHPRLQGNVGEAVGALASEFGAQILIATHSVEMINRLGQRRDTILLSVDRANSRVALLESEDALVQELSRWCDLTPFSSINFLASRRVLFHEGQSDAEFIKRCADVYFRGRPVDLARFRQWTLVPLGGTGKVSAAAVLGVVLQPNVFPVVGNGPPVRAICVLDRDAERAPGFHPRPEFSRGGYEAHELVWSRYSIESLFLEPSCLTAWLLAVLPPGSVPEPALRTLVEEALAQADKDPELLMDAARHRSLANMKLKGEKLADALREAQETVIREPAVWQHGRDRARFVLGKVRESLPDNPTRNHVSTNLLNLIRAAAVDKLGDLRVLIPSEVQSLLDSMASAPTGTSAGAGGQV</sequence>
<dbReference type="RefSeq" id="WP_075306218.1">
    <property type="nucleotide sequence ID" value="NZ_JMCB01000011.1"/>
</dbReference>
<dbReference type="EMBL" id="JMCB01000011">
    <property type="protein sequence ID" value="KFE66074.1"/>
    <property type="molecule type" value="Genomic_DNA"/>
</dbReference>
<evidence type="ECO:0000313" key="3">
    <source>
        <dbReference type="Proteomes" id="UP000028725"/>
    </source>
</evidence>
<dbReference type="Pfam" id="PF13175">
    <property type="entry name" value="AAA_15"/>
    <property type="match status" value="1"/>
</dbReference>
<comment type="caution">
    <text evidence="2">The sequence shown here is derived from an EMBL/GenBank/DDBJ whole genome shotgun (WGS) entry which is preliminary data.</text>
</comment>
<dbReference type="CDD" id="cd00267">
    <property type="entry name" value="ABC_ATPase"/>
    <property type="match status" value="1"/>
</dbReference>
<keyword evidence="3" id="KW-1185">Reference proteome</keyword>
<dbReference type="Gene3D" id="3.40.50.300">
    <property type="entry name" value="P-loop containing nucleotide triphosphate hydrolases"/>
    <property type="match status" value="2"/>
</dbReference>
<dbReference type="InterPro" id="IPR027417">
    <property type="entry name" value="P-loop_NTPase"/>
</dbReference>
<dbReference type="SUPFAM" id="SSF52540">
    <property type="entry name" value="P-loop containing nucleoside triphosphate hydrolases"/>
    <property type="match status" value="1"/>
</dbReference>
<dbReference type="Proteomes" id="UP000028725">
    <property type="component" value="Unassembled WGS sequence"/>
</dbReference>
<reference evidence="2 3" key="1">
    <citation type="submission" date="2014-04" db="EMBL/GenBank/DDBJ databases">
        <title>Genome assembly of Hyalangium minutum DSM 14724.</title>
        <authorList>
            <person name="Sharma G."/>
            <person name="Subramanian S."/>
        </authorList>
    </citation>
    <scope>NUCLEOTIDE SEQUENCE [LARGE SCALE GENOMIC DNA]</scope>
    <source>
        <strain evidence="2 3">DSM 14724</strain>
    </source>
</reference>
<dbReference type="PANTHER" id="PTHR43581">
    <property type="entry name" value="ATP/GTP PHOSPHATASE"/>
    <property type="match status" value="1"/>
</dbReference>
<name>A0A085WEG1_9BACT</name>
<proteinExistence type="predicted"/>
<dbReference type="InterPro" id="IPR051396">
    <property type="entry name" value="Bact_Antivir_Def_Nuclease"/>
</dbReference>
<dbReference type="AlphaFoldDB" id="A0A085WEG1"/>